<dbReference type="Proteomes" id="UP000434554">
    <property type="component" value="Unassembled WGS sequence"/>
</dbReference>
<gene>
    <name evidence="1" type="ORF">F8R14_09455</name>
</gene>
<dbReference type="GeneID" id="83055588"/>
<sequence length="119" mass="13297">MKKIECNYFGQGQYIYFNISRLAQLEQAIGVKAMELITTVPGLTELLHAFSIGLAHEQRQTPNWYANRIDELLEEGVTFDELSTVVLKALIGSGLLGKKAYAMAFPDEAVESDNEEVKN</sequence>
<accession>A0A833CAE8</accession>
<evidence type="ECO:0000313" key="2">
    <source>
        <dbReference type="Proteomes" id="UP000434554"/>
    </source>
</evidence>
<dbReference type="RefSeq" id="WP_127008296.1">
    <property type="nucleotide sequence ID" value="NZ_RQUZ01000010.1"/>
</dbReference>
<protein>
    <submittedName>
        <fullName evidence="1">Uncharacterized protein</fullName>
    </submittedName>
</protein>
<dbReference type="EMBL" id="WBKH01000010">
    <property type="protein sequence ID" value="KAB1477211.1"/>
    <property type="molecule type" value="Genomic_DNA"/>
</dbReference>
<proteinExistence type="predicted"/>
<organism evidence="1 2">
    <name type="scientific">Veillonella seminalis</name>
    <dbReference type="NCBI Taxonomy" id="1502943"/>
    <lineage>
        <taxon>Bacteria</taxon>
        <taxon>Bacillati</taxon>
        <taxon>Bacillota</taxon>
        <taxon>Negativicutes</taxon>
        <taxon>Veillonellales</taxon>
        <taxon>Veillonellaceae</taxon>
        <taxon>Veillonella</taxon>
    </lineage>
</organism>
<evidence type="ECO:0000313" key="1">
    <source>
        <dbReference type="EMBL" id="KAB1477211.1"/>
    </source>
</evidence>
<comment type="caution">
    <text evidence="1">The sequence shown here is derived from an EMBL/GenBank/DDBJ whole genome shotgun (WGS) entry which is preliminary data.</text>
</comment>
<reference evidence="1 2" key="1">
    <citation type="submission" date="2019-09" db="EMBL/GenBank/DDBJ databases">
        <title>Draft genome sequence of 3 type strains from the CCUG.</title>
        <authorList>
            <person name="Pineiro-Iglesias B."/>
            <person name="Tunovic T."/>
            <person name="Unosson C."/>
            <person name="Inganas E."/>
            <person name="Ohlen M."/>
            <person name="Cardew S."/>
            <person name="Jensie-Markopoulos S."/>
            <person name="Salva-Serra F."/>
            <person name="Jaen-Luchoro D."/>
            <person name="Karlsson R."/>
            <person name="Svensson-Stadler L."/>
            <person name="Chun J."/>
            <person name="Moore E."/>
        </authorList>
    </citation>
    <scope>NUCLEOTIDE SEQUENCE [LARGE SCALE GENOMIC DNA]</scope>
    <source>
        <strain evidence="1 2">CCUG 65427</strain>
    </source>
</reference>
<dbReference type="AlphaFoldDB" id="A0A833CAE8"/>
<name>A0A833CAE8_9FIRM</name>